<dbReference type="EMBL" id="AE000512">
    <property type="protein sequence ID" value="AAD35565.1"/>
    <property type="molecule type" value="Genomic_DNA"/>
</dbReference>
<dbReference type="InParanoid" id="Q9WYV1"/>
<feature type="transmembrane region" description="Helical" evidence="1">
    <location>
        <begin position="287"/>
        <end position="317"/>
    </location>
</feature>
<keyword evidence="1" id="KW-0812">Transmembrane</keyword>
<dbReference type="KEGG" id="tmi:THEMA_02280"/>
<dbReference type="PaxDb" id="243274-THEMA_02280"/>
<dbReference type="KEGG" id="tmw:THMA_0491"/>
<feature type="transmembrane region" description="Helical" evidence="1">
    <location>
        <begin position="55"/>
        <end position="73"/>
    </location>
</feature>
<dbReference type="KEGG" id="tmm:Tmari_0478"/>
<dbReference type="NCBIfam" id="TIGR00529">
    <property type="entry name" value="AF0261"/>
    <property type="match status" value="1"/>
</dbReference>
<feature type="transmembrane region" description="Helical" evidence="1">
    <location>
        <begin position="94"/>
        <end position="115"/>
    </location>
</feature>
<feature type="transmembrane region" description="Helical" evidence="1">
    <location>
        <begin position="135"/>
        <end position="154"/>
    </location>
</feature>
<keyword evidence="1" id="KW-0472">Membrane</keyword>
<gene>
    <name evidence="2" type="ordered locus">TM_0481</name>
</gene>
<protein>
    <recommendedName>
        <fullName evidence="4">TIGR00529 family membrane protein</fullName>
    </recommendedName>
</protein>
<evidence type="ECO:0000313" key="3">
    <source>
        <dbReference type="Proteomes" id="UP000008183"/>
    </source>
</evidence>
<dbReference type="InterPro" id="IPR007294">
    <property type="entry name" value="DUF401"/>
</dbReference>
<evidence type="ECO:0000256" key="1">
    <source>
        <dbReference type="SAM" id="Phobius"/>
    </source>
</evidence>
<dbReference type="EnsemblBacteria" id="AAD35565">
    <property type="protein sequence ID" value="AAD35565"/>
    <property type="gene ID" value="TM_0481"/>
</dbReference>
<proteinExistence type="predicted"/>
<dbReference type="PANTHER" id="PTHR39556">
    <property type="entry name" value="PROTEIN, PUTATIVE-RELATED"/>
    <property type="match status" value="1"/>
</dbReference>
<feature type="transmembrane region" description="Helical" evidence="1">
    <location>
        <begin position="204"/>
        <end position="235"/>
    </location>
</feature>
<dbReference type="OrthoDB" id="367235at2"/>
<keyword evidence="1" id="KW-1133">Transmembrane helix</keyword>
<dbReference type="PATRIC" id="fig|243274.17.peg.479"/>
<dbReference type="InterPro" id="IPR005253">
    <property type="entry name" value="CHP00529"/>
</dbReference>
<feature type="transmembrane region" description="Helical" evidence="1">
    <location>
        <begin position="166"/>
        <end position="184"/>
    </location>
</feature>
<dbReference type="RefSeq" id="WP_004081485.1">
    <property type="nucleotide sequence ID" value="NC_000853.1"/>
</dbReference>
<evidence type="ECO:0008006" key="4">
    <source>
        <dbReference type="Google" id="ProtNLM"/>
    </source>
</evidence>
<accession>G4FDY9</accession>
<dbReference type="DNASU" id="897516"/>
<name>Q9WYV1_THEMA</name>
<feature type="transmembrane region" description="Helical" evidence="1">
    <location>
        <begin position="363"/>
        <end position="381"/>
    </location>
</feature>
<feature type="transmembrane region" description="Helical" evidence="1">
    <location>
        <begin position="329"/>
        <end position="351"/>
    </location>
</feature>
<dbReference type="Proteomes" id="UP000008183">
    <property type="component" value="Chromosome"/>
</dbReference>
<dbReference type="PANTHER" id="PTHR39556:SF1">
    <property type="entry name" value="PROTEIN, PUTATIVE-RELATED"/>
    <property type="match status" value="1"/>
</dbReference>
<reference evidence="2 3" key="1">
    <citation type="journal article" date="1999" name="Nature">
        <title>Evidence for lateral gene transfer between Archaea and Bacteria from genome sequence of Thermotoga maritima.</title>
        <authorList>
            <person name="Nelson K.E."/>
            <person name="Clayton R.A."/>
            <person name="Gill S.R."/>
            <person name="Gwinn M.L."/>
            <person name="Dodson R.J."/>
            <person name="Haft D.H."/>
            <person name="Hickey E.K."/>
            <person name="Peterson J.D."/>
            <person name="Nelson W.C."/>
            <person name="Ketchum K.A."/>
            <person name="McDonald L."/>
            <person name="Utterback T.R."/>
            <person name="Malek J.A."/>
            <person name="Linher K.D."/>
            <person name="Garrett M.M."/>
            <person name="Stewart A.M."/>
            <person name="Cotton M.D."/>
            <person name="Pratt M.S."/>
            <person name="Phillips C.A."/>
            <person name="Richardson D."/>
            <person name="Heidelberg J."/>
            <person name="Sutton G.G."/>
            <person name="Fleischmann R.D."/>
            <person name="White O."/>
            <person name="Salzberg S.L."/>
            <person name="Smith H.O."/>
            <person name="Venter J.C."/>
            <person name="Fraser C.M."/>
        </authorList>
    </citation>
    <scope>NUCLEOTIDE SEQUENCE [LARGE SCALE GENOMIC DNA]</scope>
    <source>
        <strain evidence="3">ATCC 43589 / DSM 3109 / JCM 10099 / NBRC 100826 / MSB8</strain>
    </source>
</reference>
<keyword evidence="3" id="KW-1185">Reference proteome</keyword>
<dbReference type="AlphaFoldDB" id="Q9WYV1"/>
<accession>Q9WYV1</accession>
<organism evidence="2 3">
    <name type="scientific">Thermotoga maritima (strain ATCC 43589 / DSM 3109 / JCM 10099 / NBRC 100826 / MSB8)</name>
    <dbReference type="NCBI Taxonomy" id="243274"/>
    <lineage>
        <taxon>Bacteria</taxon>
        <taxon>Thermotogati</taxon>
        <taxon>Thermotogota</taxon>
        <taxon>Thermotogae</taxon>
        <taxon>Thermotogales</taxon>
        <taxon>Thermotogaceae</taxon>
        <taxon>Thermotoga</taxon>
    </lineage>
</organism>
<dbReference type="PIR" id="A72373">
    <property type="entry name" value="A72373"/>
</dbReference>
<sequence length="382" mass="42885">MNTLSVLLSLFTVIVVQRVFKKLSISLLSGVIVMILSLKVRNILEIFFWTVSSDSFWSLIVTVFLIYLLSGMMEKSGDYSRFSEEMRTIFSKNVDSFVPALIGLMPMPGGALFTAPIVKNSLPEENSLKLAVKNYWFRHTIEFFWPIYPAVVLVSELSGIHPGKVSLTLFPVFAIAFFLGWFFFNGKQLPCLSKPRSFFNLFPLIPVLGTGVLILLFKVSGWFALLLSTSGYAVFRRRYLLKTLKQVFNKWDVFLVLFFVYIYKVVVEHSGVGEGIAAEFVRWNLSPWILLIFLPLVSGISTGITQAAVGISLPVLMEVFSSKYAVYTYMFAVGGVILSPVHLCVVLSAKFFEVEVFDILKKVFLPLVLTLILGALVLGVIL</sequence>
<dbReference type="Pfam" id="PF04165">
    <property type="entry name" value="DUF401"/>
    <property type="match status" value="1"/>
</dbReference>
<dbReference type="KEGG" id="tma:TM0481"/>
<evidence type="ECO:0000313" key="2">
    <source>
        <dbReference type="EMBL" id="AAD35565.1"/>
    </source>
</evidence>